<comment type="caution">
    <text evidence="3">The sequence shown here is derived from an EMBL/GenBank/DDBJ whole genome shotgun (WGS) entry which is preliminary data.</text>
</comment>
<feature type="domain" description="Lpg0393-like VPS9-like" evidence="2">
    <location>
        <begin position="4"/>
        <end position="148"/>
    </location>
</feature>
<name>A0A0W0VF10_9GAMM</name>
<gene>
    <name evidence="3" type="ORF">Ljor_0315</name>
</gene>
<protein>
    <submittedName>
        <fullName evidence="3">Uncharacterized protein</fullName>
    </submittedName>
</protein>
<evidence type="ECO:0000259" key="2">
    <source>
        <dbReference type="Pfam" id="PF22035"/>
    </source>
</evidence>
<evidence type="ECO:0000313" key="3">
    <source>
        <dbReference type="EMBL" id="KTD18651.1"/>
    </source>
</evidence>
<organism evidence="3 4">
    <name type="scientific">Legionella jordanis</name>
    <dbReference type="NCBI Taxonomy" id="456"/>
    <lineage>
        <taxon>Bacteria</taxon>
        <taxon>Pseudomonadati</taxon>
        <taxon>Pseudomonadota</taxon>
        <taxon>Gammaproteobacteria</taxon>
        <taxon>Legionellales</taxon>
        <taxon>Legionellaceae</taxon>
        <taxon>Legionella</taxon>
    </lineage>
</organism>
<evidence type="ECO:0000259" key="1">
    <source>
        <dbReference type="Pfam" id="PF18534"/>
    </source>
</evidence>
<dbReference type="InterPro" id="IPR054178">
    <property type="entry name" value="Lpg0393-like_VPS9"/>
</dbReference>
<dbReference type="OrthoDB" id="5648585at2"/>
<proteinExistence type="predicted"/>
<dbReference type="Pfam" id="PF18534">
    <property type="entry name" value="HBD"/>
    <property type="match status" value="1"/>
</dbReference>
<reference evidence="3 4" key="1">
    <citation type="submission" date="2015-11" db="EMBL/GenBank/DDBJ databases">
        <title>Genomic analysis of 38 Legionella species identifies large and diverse effector repertoires.</title>
        <authorList>
            <person name="Burstein D."/>
            <person name="Amaro F."/>
            <person name="Zusman T."/>
            <person name="Lifshitz Z."/>
            <person name="Cohen O."/>
            <person name="Gilbert J.A."/>
            <person name="Pupko T."/>
            <person name="Shuman H.A."/>
            <person name="Segal G."/>
        </authorList>
    </citation>
    <scope>NUCLEOTIDE SEQUENCE [LARGE SCALE GENOMIC DNA]</scope>
    <source>
        <strain evidence="3 4">BL-540</strain>
    </source>
</reference>
<keyword evidence="4" id="KW-1185">Reference proteome</keyword>
<feature type="domain" description="Lpg0393 helical bundle" evidence="1">
    <location>
        <begin position="167"/>
        <end position="247"/>
    </location>
</feature>
<evidence type="ECO:0000313" key="4">
    <source>
        <dbReference type="Proteomes" id="UP000055035"/>
    </source>
</evidence>
<dbReference type="EMBL" id="LNYJ01000004">
    <property type="protein sequence ID" value="KTD18651.1"/>
    <property type="molecule type" value="Genomic_DNA"/>
</dbReference>
<dbReference type="Proteomes" id="UP000055035">
    <property type="component" value="Unassembled WGS sequence"/>
</dbReference>
<sequence>MNSSTEEYLNALRCGDYLQAVNWLEFLLARYEVSEGDADLLLQIAIFELIHHGFVPEDFHHIQLLYDLLYEQMPPFIEKNAYQATVLCNAAMQVMVFFDYQVIDFYSNVSLKDPKEIQAWMQRNHERLEPQKNNEELMKRYTALNQAVADSLAEARVIREQINSLLEVKHLLKLYLEKLTSVPPEGEFHAIRQGLLQSLQMYLKDKTIAAKEILEEISSFILALKKMEPHDWEMAYLDKMLPNGSVNKPFVSRIFESSANHFHFFAIKMLDSMLPKVASKESNSKKQTLAH</sequence>
<dbReference type="AlphaFoldDB" id="A0A0W0VF10"/>
<accession>A0A0W0VF10</accession>
<dbReference type="PATRIC" id="fig|456.5.peg.334"/>
<dbReference type="RefSeq" id="WP_058469897.1">
    <property type="nucleotide sequence ID" value="NZ_CAAAIC010000011.1"/>
</dbReference>
<dbReference type="Pfam" id="PF22035">
    <property type="entry name" value="Lpg0393_VPS9"/>
    <property type="match status" value="1"/>
</dbReference>
<dbReference type="InterPro" id="IPR041321">
    <property type="entry name" value="Lpg0393_HBD"/>
</dbReference>